<keyword evidence="1" id="KW-0812">Transmembrane</keyword>
<dbReference type="GeneID" id="84228827"/>
<organism evidence="2 3">
    <name type="scientific">Methanolobus mangrovi</name>
    <dbReference type="NCBI Taxonomy" id="3072977"/>
    <lineage>
        <taxon>Archaea</taxon>
        <taxon>Methanobacteriati</taxon>
        <taxon>Methanobacteriota</taxon>
        <taxon>Stenosarchaea group</taxon>
        <taxon>Methanomicrobia</taxon>
        <taxon>Methanosarcinales</taxon>
        <taxon>Methanosarcinaceae</taxon>
        <taxon>Methanolobus</taxon>
    </lineage>
</organism>
<feature type="transmembrane region" description="Helical" evidence="1">
    <location>
        <begin position="17"/>
        <end position="36"/>
    </location>
</feature>
<keyword evidence="1" id="KW-0472">Membrane</keyword>
<protein>
    <submittedName>
        <fullName evidence="2">Uncharacterized protein</fullName>
    </submittedName>
</protein>
<evidence type="ECO:0000256" key="1">
    <source>
        <dbReference type="SAM" id="Phobius"/>
    </source>
</evidence>
<evidence type="ECO:0000313" key="3">
    <source>
        <dbReference type="Proteomes" id="UP001183006"/>
    </source>
</evidence>
<reference evidence="2" key="1">
    <citation type="submission" date="2023-08" db="EMBL/GenBank/DDBJ databases">
        <title>Methanolobus mangrovi sp. nov. and Methanolobus sediminis sp. nov, two novel methylotrophic methanogens isolated from mangrove sediments in China.</title>
        <authorList>
            <person name="Zhou J."/>
        </authorList>
    </citation>
    <scope>NUCLEOTIDE SEQUENCE</scope>
    <source>
        <strain evidence="2">FTZ2</strain>
    </source>
</reference>
<dbReference type="EMBL" id="CP133594">
    <property type="protein sequence ID" value="WMW22570.1"/>
    <property type="molecule type" value="Genomic_DNA"/>
</dbReference>
<gene>
    <name evidence="2" type="ORF">RE476_01760</name>
</gene>
<keyword evidence="1" id="KW-1133">Transmembrane helix</keyword>
<evidence type="ECO:0000313" key="2">
    <source>
        <dbReference type="EMBL" id="WMW22570.1"/>
    </source>
</evidence>
<keyword evidence="3" id="KW-1185">Reference proteome</keyword>
<dbReference type="RefSeq" id="WP_309308610.1">
    <property type="nucleotide sequence ID" value="NZ_CP133594.1"/>
</dbReference>
<dbReference type="AlphaFoldDB" id="A0AA51UG88"/>
<dbReference type="Proteomes" id="UP001183006">
    <property type="component" value="Chromosome"/>
</dbReference>
<sequence>MDEEEIIEAYAVTDSDIVNRVTSFLGIPFIIVFGWLNNKYISIFSVDHNDHRLVVLYSGICPVLKNDKLRITGRMEYGGKVGVYGMLMKAYNIENMSTGDIYEKI</sequence>
<dbReference type="KEGG" id="mmav:RE476_01760"/>
<accession>A0AA51UG88</accession>
<proteinExistence type="predicted"/>
<name>A0AA51UG88_9EURY</name>